<evidence type="ECO:0000313" key="1">
    <source>
        <dbReference type="EMBL" id="NEN76474.1"/>
    </source>
</evidence>
<name>A0A6L9Y9U2_9BURK</name>
<protein>
    <submittedName>
        <fullName evidence="1">Uncharacterized protein</fullName>
    </submittedName>
</protein>
<proteinExistence type="predicted"/>
<dbReference type="Proteomes" id="UP000477651">
    <property type="component" value="Unassembled WGS sequence"/>
</dbReference>
<dbReference type="RefSeq" id="WP_163764890.1">
    <property type="nucleotide sequence ID" value="NZ_JAAGYR010000020.1"/>
</dbReference>
<reference evidence="1 2" key="1">
    <citation type="submission" date="2020-02" db="EMBL/GenBank/DDBJ databases">
        <title>Pelistega sp. NLN82 were isolated from wild rodents of the Hainan Island.</title>
        <authorList>
            <person name="Niu N."/>
            <person name="Zhou J."/>
        </authorList>
    </citation>
    <scope>NUCLEOTIDE SEQUENCE [LARGE SCALE GENOMIC DNA]</scope>
    <source>
        <strain evidence="1 2">NLN82</strain>
    </source>
</reference>
<keyword evidence="2" id="KW-1185">Reference proteome</keyword>
<dbReference type="EMBL" id="JAAGYR010000020">
    <property type="protein sequence ID" value="NEN76474.1"/>
    <property type="molecule type" value="Genomic_DNA"/>
</dbReference>
<comment type="caution">
    <text evidence="1">The sequence shown here is derived from an EMBL/GenBank/DDBJ whole genome shotgun (WGS) entry which is preliminary data.</text>
</comment>
<sequence length="82" mass="9245">MAERPDTQVIKWGDSVGKHGSDIISVNTKTGEVELWDSKYRSHPTVGEISPTFENKSSRDKAIQEARIQIEESTLLSMELKK</sequence>
<evidence type="ECO:0000313" key="2">
    <source>
        <dbReference type="Proteomes" id="UP000477651"/>
    </source>
</evidence>
<dbReference type="AlphaFoldDB" id="A0A6L9Y9U2"/>
<gene>
    <name evidence="1" type="ORF">F9B74_09150</name>
</gene>
<accession>A0A6L9Y9U2</accession>
<organism evidence="1 2">
    <name type="scientific">Pelistega ratti</name>
    <dbReference type="NCBI Taxonomy" id="2652177"/>
    <lineage>
        <taxon>Bacteria</taxon>
        <taxon>Pseudomonadati</taxon>
        <taxon>Pseudomonadota</taxon>
        <taxon>Betaproteobacteria</taxon>
        <taxon>Burkholderiales</taxon>
        <taxon>Alcaligenaceae</taxon>
        <taxon>Pelistega</taxon>
    </lineage>
</organism>